<organism evidence="2 3">
    <name type="scientific">Brassica carinata</name>
    <name type="common">Ethiopian mustard</name>
    <name type="synonym">Abyssinian cabbage</name>
    <dbReference type="NCBI Taxonomy" id="52824"/>
    <lineage>
        <taxon>Eukaryota</taxon>
        <taxon>Viridiplantae</taxon>
        <taxon>Streptophyta</taxon>
        <taxon>Embryophyta</taxon>
        <taxon>Tracheophyta</taxon>
        <taxon>Spermatophyta</taxon>
        <taxon>Magnoliopsida</taxon>
        <taxon>eudicotyledons</taxon>
        <taxon>Gunneridae</taxon>
        <taxon>Pentapetalae</taxon>
        <taxon>rosids</taxon>
        <taxon>malvids</taxon>
        <taxon>Brassicales</taxon>
        <taxon>Brassicaceae</taxon>
        <taxon>Brassiceae</taxon>
        <taxon>Brassica</taxon>
    </lineage>
</organism>
<evidence type="ECO:0000256" key="1">
    <source>
        <dbReference type="SAM" id="Phobius"/>
    </source>
</evidence>
<gene>
    <name evidence="2" type="ORF">Bca52824_038239</name>
</gene>
<feature type="transmembrane region" description="Helical" evidence="1">
    <location>
        <begin position="47"/>
        <end position="66"/>
    </location>
</feature>
<feature type="transmembrane region" description="Helical" evidence="1">
    <location>
        <begin position="73"/>
        <end position="97"/>
    </location>
</feature>
<keyword evidence="1" id="KW-1133">Transmembrane helix</keyword>
<evidence type="ECO:0000313" key="2">
    <source>
        <dbReference type="EMBL" id="KAG2291570.1"/>
    </source>
</evidence>
<name>A0A8X7UTI5_BRACI</name>
<dbReference type="EMBL" id="JAAMPC010000009">
    <property type="protein sequence ID" value="KAG2291570.1"/>
    <property type="molecule type" value="Genomic_DNA"/>
</dbReference>
<accession>A0A8X7UTI5</accession>
<comment type="caution">
    <text evidence="2">The sequence shown here is derived from an EMBL/GenBank/DDBJ whole genome shotgun (WGS) entry which is preliminary data.</text>
</comment>
<proteinExistence type="predicted"/>
<dbReference type="Proteomes" id="UP000886595">
    <property type="component" value="Unassembled WGS sequence"/>
</dbReference>
<protein>
    <submittedName>
        <fullName evidence="2">Uncharacterized protein</fullName>
    </submittedName>
</protein>
<feature type="transmembrane region" description="Helical" evidence="1">
    <location>
        <begin position="139"/>
        <end position="160"/>
    </location>
</feature>
<reference evidence="2 3" key="1">
    <citation type="submission" date="2020-02" db="EMBL/GenBank/DDBJ databases">
        <authorList>
            <person name="Ma Q."/>
            <person name="Huang Y."/>
            <person name="Song X."/>
            <person name="Pei D."/>
        </authorList>
    </citation>
    <scope>NUCLEOTIDE SEQUENCE [LARGE SCALE GENOMIC DNA]</scope>
    <source>
        <strain evidence="2">Sxm20200214</strain>
        <tissue evidence="2">Leaf</tissue>
    </source>
</reference>
<keyword evidence="1" id="KW-0472">Membrane</keyword>
<evidence type="ECO:0000313" key="3">
    <source>
        <dbReference type="Proteomes" id="UP000886595"/>
    </source>
</evidence>
<dbReference type="AlphaFoldDB" id="A0A8X7UTI5"/>
<sequence length="379" mass="41166">MALLVPCPFAPLLLPPPPEPPPLVFLLDLPVECSPHVLSIPPHPPDLSLFLCCFFDSAVIILYVRLVNLLVSVVFVLVVFCESFTTVCGFISGFYPARSNSVKFDFGLLIYWPQVFQVCAYSLVLDIKSDMVSGWNCESVSCAFASVSWLLIVPSFIVHLSRCLESRQSLIENEVIALVGLGSHSSVLSSLSLDLKRVSVSTLAAYWPSASRRRRYPLSPFSHLLFALLPDPSSSIDMLSDLRQRLSPVKCAARETKGSGFCGPLRCRSGFSPLPLSHVCSGDSSRWKRVLSGRVQAEMADLSVQTCVVSLEGFNQVVVHGSCGLVDANPLRPEFFVRAPSLVLRPSRSGVVVNPTRLCSYGGGSGEFLLGLEGVSSVV</sequence>
<feature type="transmembrane region" description="Helical" evidence="1">
    <location>
        <begin position="109"/>
        <end position="127"/>
    </location>
</feature>
<keyword evidence="1" id="KW-0812">Transmembrane</keyword>
<keyword evidence="3" id="KW-1185">Reference proteome</keyword>